<evidence type="ECO:0000256" key="4">
    <source>
        <dbReference type="RuleBase" id="RU367011"/>
    </source>
</evidence>
<dbReference type="Gene3D" id="3.10.200.10">
    <property type="entry name" value="Alpha carbonic anhydrase"/>
    <property type="match status" value="1"/>
</dbReference>
<keyword evidence="4" id="KW-0456">Lyase</keyword>
<name>A0AAV2H296_LYMST</name>
<dbReference type="CDD" id="cd00326">
    <property type="entry name" value="alpha_CA"/>
    <property type="match status" value="1"/>
</dbReference>
<keyword evidence="3 4" id="KW-0862">Zinc</keyword>
<dbReference type="InterPro" id="IPR036398">
    <property type="entry name" value="CA_dom_sf"/>
</dbReference>
<keyword evidence="2 4" id="KW-0479">Metal-binding</keyword>
<dbReference type="PANTHER" id="PTHR18952">
    <property type="entry name" value="CARBONIC ANHYDRASE"/>
    <property type="match status" value="1"/>
</dbReference>
<evidence type="ECO:0000256" key="1">
    <source>
        <dbReference type="ARBA" id="ARBA00010718"/>
    </source>
</evidence>
<feature type="chain" id="PRO_5043099838" description="Carbonic anhydrase" evidence="4">
    <location>
        <begin position="23"/>
        <end position="321"/>
    </location>
</feature>
<accession>A0AAV2H296</accession>
<dbReference type="PROSITE" id="PS51144">
    <property type="entry name" value="ALPHA_CA_2"/>
    <property type="match status" value="1"/>
</dbReference>
<dbReference type="EC" id="4.2.1.1" evidence="4"/>
<dbReference type="PROSITE" id="PS00162">
    <property type="entry name" value="ALPHA_CA_1"/>
    <property type="match status" value="1"/>
</dbReference>
<evidence type="ECO:0000259" key="5">
    <source>
        <dbReference type="PROSITE" id="PS51144"/>
    </source>
</evidence>
<dbReference type="Pfam" id="PF00194">
    <property type="entry name" value="Carb_anhydrase"/>
    <property type="match status" value="1"/>
</dbReference>
<dbReference type="EMBL" id="CAXITT010000007">
    <property type="protein sequence ID" value="CAL1526652.1"/>
    <property type="molecule type" value="Genomic_DNA"/>
</dbReference>
<evidence type="ECO:0000256" key="3">
    <source>
        <dbReference type="ARBA" id="ARBA00022833"/>
    </source>
</evidence>
<comment type="similarity">
    <text evidence="1 4">Belongs to the alpha-carbonic anhydrase family.</text>
</comment>
<dbReference type="AlphaFoldDB" id="A0AAV2H296"/>
<keyword evidence="4" id="KW-0732">Signal</keyword>
<evidence type="ECO:0000313" key="6">
    <source>
        <dbReference type="EMBL" id="CAL1526652.1"/>
    </source>
</evidence>
<sequence>MTADKSILTFAVASFLVTLTLAFTPLLGTVHTGDYLTAPNGALLCPLPSEGFSYKPVAGTGPSSWAEISPCCGGSRQSPRNLAVIHGVGKCVEQTTRLHYNSTGQIEGHVFNNGKDPTIHFSSDATAYLFGAPGTHGAYVLYNIHVHFNSLLGRGSEHAISGRFFDGEVHLVHYKAEYGSVQEAVLHPDGLVVVALFLEEVNDNRGNGEIISLIDSLANLKGIGEEHQIPHHVNLAQLLPTSQDYYTYDGSLTTPPCSESVRWIVVRNPVYIHTLELQILTNLESADGGLISDTSNDRPLQTGDTEIQRNFACSHADLTLG</sequence>
<dbReference type="GO" id="GO:0004089">
    <property type="term" value="F:carbonate dehydratase activity"/>
    <property type="evidence" value="ECO:0007669"/>
    <property type="project" value="UniProtKB-UniRule"/>
</dbReference>
<protein>
    <recommendedName>
        <fullName evidence="4">Carbonic anhydrase</fullName>
        <ecNumber evidence="4">4.2.1.1</ecNumber>
    </recommendedName>
</protein>
<keyword evidence="7" id="KW-1185">Reference proteome</keyword>
<comment type="caution">
    <text evidence="6">The sequence shown here is derived from an EMBL/GenBank/DDBJ whole genome shotgun (WGS) entry which is preliminary data.</text>
</comment>
<dbReference type="GO" id="GO:0006730">
    <property type="term" value="P:one-carbon metabolic process"/>
    <property type="evidence" value="ECO:0007669"/>
    <property type="project" value="TreeGrafter"/>
</dbReference>
<comment type="catalytic activity">
    <reaction evidence="4">
        <text>hydrogencarbonate + H(+) = CO2 + H2O</text>
        <dbReference type="Rhea" id="RHEA:10748"/>
        <dbReference type="ChEBI" id="CHEBI:15377"/>
        <dbReference type="ChEBI" id="CHEBI:15378"/>
        <dbReference type="ChEBI" id="CHEBI:16526"/>
        <dbReference type="ChEBI" id="CHEBI:17544"/>
        <dbReference type="EC" id="4.2.1.1"/>
    </reaction>
</comment>
<evidence type="ECO:0000256" key="2">
    <source>
        <dbReference type="ARBA" id="ARBA00022723"/>
    </source>
</evidence>
<feature type="domain" description="Alpha-carbonic anhydrase" evidence="5">
    <location>
        <begin position="50"/>
        <end position="311"/>
    </location>
</feature>
<reference evidence="6 7" key="1">
    <citation type="submission" date="2024-04" db="EMBL/GenBank/DDBJ databases">
        <authorList>
            <consortium name="Genoscope - CEA"/>
            <person name="William W."/>
        </authorList>
    </citation>
    <scope>NUCLEOTIDE SEQUENCE [LARGE SCALE GENOMIC DNA]</scope>
</reference>
<feature type="signal peptide" evidence="4">
    <location>
        <begin position="1"/>
        <end position="22"/>
    </location>
</feature>
<comment type="function">
    <text evidence="4">Reversible hydration of carbon dioxide.</text>
</comment>
<dbReference type="SUPFAM" id="SSF51069">
    <property type="entry name" value="Carbonic anhydrase"/>
    <property type="match status" value="1"/>
</dbReference>
<dbReference type="InterPro" id="IPR023561">
    <property type="entry name" value="Carbonic_anhydrase_a-class"/>
</dbReference>
<organism evidence="6 7">
    <name type="scientific">Lymnaea stagnalis</name>
    <name type="common">Great pond snail</name>
    <name type="synonym">Helix stagnalis</name>
    <dbReference type="NCBI Taxonomy" id="6523"/>
    <lineage>
        <taxon>Eukaryota</taxon>
        <taxon>Metazoa</taxon>
        <taxon>Spiralia</taxon>
        <taxon>Lophotrochozoa</taxon>
        <taxon>Mollusca</taxon>
        <taxon>Gastropoda</taxon>
        <taxon>Heterobranchia</taxon>
        <taxon>Euthyneura</taxon>
        <taxon>Panpulmonata</taxon>
        <taxon>Hygrophila</taxon>
        <taxon>Lymnaeoidea</taxon>
        <taxon>Lymnaeidae</taxon>
        <taxon>Lymnaea</taxon>
    </lineage>
</organism>
<dbReference type="SMART" id="SM01057">
    <property type="entry name" value="Carb_anhydrase"/>
    <property type="match status" value="1"/>
</dbReference>
<comment type="cofactor">
    <cofactor evidence="4">
        <name>Zn(2+)</name>
        <dbReference type="ChEBI" id="CHEBI:29105"/>
    </cofactor>
</comment>
<dbReference type="GO" id="GO:0008270">
    <property type="term" value="F:zinc ion binding"/>
    <property type="evidence" value="ECO:0007669"/>
    <property type="project" value="UniProtKB-UniRule"/>
</dbReference>
<dbReference type="Proteomes" id="UP001497497">
    <property type="component" value="Unassembled WGS sequence"/>
</dbReference>
<dbReference type="PANTHER" id="PTHR18952:SF208">
    <property type="entry name" value="CARBONIC ANHYDRASE XA-RELATED"/>
    <property type="match status" value="1"/>
</dbReference>
<evidence type="ECO:0000313" key="7">
    <source>
        <dbReference type="Proteomes" id="UP001497497"/>
    </source>
</evidence>
<dbReference type="InterPro" id="IPR018338">
    <property type="entry name" value="Carbonic_anhydrase_a-class_CS"/>
</dbReference>
<dbReference type="InterPro" id="IPR001148">
    <property type="entry name" value="CA_dom"/>
</dbReference>
<gene>
    <name evidence="6" type="ORF">GSLYS_00000829001</name>
</gene>
<proteinExistence type="inferred from homology"/>